<evidence type="ECO:0000313" key="2">
    <source>
        <dbReference type="Proteomes" id="UP000789366"/>
    </source>
</evidence>
<keyword evidence="2" id="KW-1185">Reference proteome</keyword>
<feature type="non-terminal residue" evidence="1">
    <location>
        <position position="376"/>
    </location>
</feature>
<accession>A0ACA9JVV0</accession>
<comment type="caution">
    <text evidence="1">The sequence shown here is derived from an EMBL/GenBank/DDBJ whole genome shotgun (WGS) entry which is preliminary data.</text>
</comment>
<protein>
    <submittedName>
        <fullName evidence="1">1673_t:CDS:1</fullName>
    </submittedName>
</protein>
<organism evidence="1 2">
    <name type="scientific">Cetraspora pellucida</name>
    <dbReference type="NCBI Taxonomy" id="1433469"/>
    <lineage>
        <taxon>Eukaryota</taxon>
        <taxon>Fungi</taxon>
        <taxon>Fungi incertae sedis</taxon>
        <taxon>Mucoromycota</taxon>
        <taxon>Glomeromycotina</taxon>
        <taxon>Glomeromycetes</taxon>
        <taxon>Diversisporales</taxon>
        <taxon>Gigasporaceae</taxon>
        <taxon>Cetraspora</taxon>
    </lineage>
</organism>
<gene>
    <name evidence="1" type="ORF">SPELUC_LOCUS26</name>
</gene>
<sequence length="376" mass="43261">MLIFGFSNLYTKITLLNTRIDNINDIEQPNVSSSICLSDTEPGPNENFDSDDSFTKQPKNKSIIRTENLSNESTTRHDNNYITNKHNNHIINNDITNEHNCDYITDNMPKIRCLFKINKINGFQQCSHLMGSTDTSTENFISYLVSQHRITEKSHKQQLEQQQSKQINIDAMFTVNDPKRKARRDQKFIAEFDSNYQLPSERHCQKLLTDAFLASKEHLKEMICNNIITCSLTCDLWTRWNHMGYFGDAISLLTATLKPFAEATELLGGSKYATISFMYSVITVIEQGLLLFSKTSNMNFYSANNVFENNVIYDDDDGVQEDYTSNGKQHQININNPQNSMLATLLDPRCKPLSFISEFLKNKTIELLKTKYEESQ</sequence>
<dbReference type="EMBL" id="CAJVPW010000006">
    <property type="protein sequence ID" value="CAG8438989.1"/>
    <property type="molecule type" value="Genomic_DNA"/>
</dbReference>
<evidence type="ECO:0000313" key="1">
    <source>
        <dbReference type="EMBL" id="CAG8438989.1"/>
    </source>
</evidence>
<name>A0ACA9JVV0_9GLOM</name>
<reference evidence="1" key="1">
    <citation type="submission" date="2021-06" db="EMBL/GenBank/DDBJ databases">
        <authorList>
            <person name="Kallberg Y."/>
            <person name="Tangrot J."/>
            <person name="Rosling A."/>
        </authorList>
    </citation>
    <scope>NUCLEOTIDE SEQUENCE</scope>
    <source>
        <strain evidence="1">28 12/20/2015</strain>
    </source>
</reference>
<dbReference type="Proteomes" id="UP000789366">
    <property type="component" value="Unassembled WGS sequence"/>
</dbReference>
<proteinExistence type="predicted"/>